<reference evidence="1" key="1">
    <citation type="submission" date="2020-04" db="EMBL/GenBank/DDBJ databases">
        <title>A chromosome-scale assembly and high-density genetic map of the yellow drum (Nibea albiflora) genome.</title>
        <authorList>
            <person name="Xu D."/>
            <person name="Zhang W."/>
            <person name="Chen R."/>
            <person name="Tan P."/>
            <person name="Wang L."/>
            <person name="Song H."/>
            <person name="Tian L."/>
            <person name="Zhu Q."/>
            <person name="Wang B."/>
        </authorList>
    </citation>
    <scope>NUCLEOTIDE SEQUENCE</scope>
    <source>
        <strain evidence="1">ZJHYS-2018</strain>
    </source>
</reference>
<organism evidence="1 2">
    <name type="scientific">Nibea albiflora</name>
    <name type="common">Yellow drum</name>
    <name type="synonym">Corvina albiflora</name>
    <dbReference type="NCBI Taxonomy" id="240163"/>
    <lineage>
        <taxon>Eukaryota</taxon>
        <taxon>Metazoa</taxon>
        <taxon>Chordata</taxon>
        <taxon>Craniata</taxon>
        <taxon>Vertebrata</taxon>
        <taxon>Euteleostomi</taxon>
        <taxon>Actinopterygii</taxon>
        <taxon>Neopterygii</taxon>
        <taxon>Teleostei</taxon>
        <taxon>Neoteleostei</taxon>
        <taxon>Acanthomorphata</taxon>
        <taxon>Eupercaria</taxon>
        <taxon>Sciaenidae</taxon>
        <taxon>Nibea</taxon>
    </lineage>
</organism>
<protein>
    <submittedName>
        <fullName evidence="1">Uncharacterized protein</fullName>
    </submittedName>
</protein>
<gene>
    <name evidence="1" type="ORF">GBF38_016613</name>
</gene>
<dbReference type="EMBL" id="CM024812">
    <property type="protein sequence ID" value="KAG8004738.1"/>
    <property type="molecule type" value="Genomic_DNA"/>
</dbReference>
<dbReference type="Proteomes" id="UP000805704">
    <property type="component" value="Chromosome 24"/>
</dbReference>
<evidence type="ECO:0000313" key="2">
    <source>
        <dbReference type="Proteomes" id="UP000805704"/>
    </source>
</evidence>
<sequence>MYFCIMIVTLVNVLSEITKEGGEDVEVVRTEEWTTMCVTIVGNLDTTREIAELQGGEGGGKDGEREEAKERSPGRTGEKRSAPHD</sequence>
<keyword evidence="2" id="KW-1185">Reference proteome</keyword>
<evidence type="ECO:0000313" key="1">
    <source>
        <dbReference type="EMBL" id="KAG8004738.1"/>
    </source>
</evidence>
<name>A0ACB7ESU9_NIBAL</name>
<comment type="caution">
    <text evidence="1">The sequence shown here is derived from an EMBL/GenBank/DDBJ whole genome shotgun (WGS) entry which is preliminary data.</text>
</comment>
<accession>A0ACB7ESU9</accession>
<proteinExistence type="predicted"/>